<dbReference type="CDD" id="cd18579">
    <property type="entry name" value="ABC_6TM_ABCC_D1"/>
    <property type="match status" value="1"/>
</dbReference>
<feature type="domain" description="ABC transmembrane type-1" evidence="13">
    <location>
        <begin position="806"/>
        <end position="1044"/>
    </location>
</feature>
<evidence type="ECO:0000256" key="7">
    <source>
        <dbReference type="ARBA" id="ARBA00022840"/>
    </source>
</evidence>
<dbReference type="SUPFAM" id="SSF90123">
    <property type="entry name" value="ABC transporter transmembrane region"/>
    <property type="match status" value="2"/>
</dbReference>
<dbReference type="PROSITE" id="PS00211">
    <property type="entry name" value="ABC_TRANSPORTER_1"/>
    <property type="match status" value="2"/>
</dbReference>
<keyword evidence="4 11" id="KW-0812">Transmembrane</keyword>
<dbReference type="PROSITE" id="PS50929">
    <property type="entry name" value="ABC_TM1F"/>
    <property type="match status" value="2"/>
</dbReference>
<feature type="transmembrane region" description="Helical" evidence="11">
    <location>
        <begin position="987"/>
        <end position="1009"/>
    </location>
</feature>
<feature type="transmembrane region" description="Helical" evidence="11">
    <location>
        <begin position="752"/>
        <end position="771"/>
    </location>
</feature>
<dbReference type="SMART" id="SM00382">
    <property type="entry name" value="AAA"/>
    <property type="match status" value="2"/>
</dbReference>
<dbReference type="PANTHER" id="PTHR24223:SF415">
    <property type="entry name" value="FI20190P1"/>
    <property type="match status" value="1"/>
</dbReference>
<protein>
    <submittedName>
        <fullName evidence="15">LOW QUALITY PROTEIN: multidrug resistance-associated protein 1-like</fullName>
    </submittedName>
</protein>
<feature type="transmembrane region" description="Helical" evidence="11">
    <location>
        <begin position="272"/>
        <end position="291"/>
    </location>
</feature>
<dbReference type="InterPro" id="IPR050173">
    <property type="entry name" value="ABC_transporter_C-like"/>
</dbReference>
<evidence type="ECO:0000256" key="1">
    <source>
        <dbReference type="ARBA" id="ARBA00004127"/>
    </source>
</evidence>
<dbReference type="InterPro" id="IPR017871">
    <property type="entry name" value="ABC_transporter-like_CS"/>
</dbReference>
<keyword evidence="5" id="KW-0677">Repeat</keyword>
<keyword evidence="8 11" id="KW-1133">Transmembrane helix</keyword>
<evidence type="ECO:0000256" key="10">
    <source>
        <dbReference type="SAM" id="MobiDB-lite"/>
    </source>
</evidence>
<feature type="domain" description="ABC transporter" evidence="12">
    <location>
        <begin position="454"/>
        <end position="678"/>
    </location>
</feature>
<dbReference type="GO" id="GO:0016887">
    <property type="term" value="F:ATP hydrolysis activity"/>
    <property type="evidence" value="ECO:0007669"/>
    <property type="project" value="InterPro"/>
</dbReference>
<evidence type="ECO:0000256" key="4">
    <source>
        <dbReference type="ARBA" id="ARBA00022692"/>
    </source>
</evidence>
<evidence type="ECO:0000256" key="2">
    <source>
        <dbReference type="ARBA" id="ARBA00009726"/>
    </source>
</evidence>
<dbReference type="GO" id="GO:0140359">
    <property type="term" value="F:ABC-type transporter activity"/>
    <property type="evidence" value="ECO:0007669"/>
    <property type="project" value="InterPro"/>
</dbReference>
<accession>A0AAJ7SHI4</accession>
<sequence length="1318" mass="147331">MSTSSAIVNADKSPEPVGETLEDGSHTDECTSDLAVKVGSTYDEDDDPKNCRYTTTKSNLWDRLFFGFLTRVVLRGARHQLEAKDLLPLHTLFTAKETAARILRLWNKRHARKRPQNADEETPETDDATLIRPEGTKKSVSMFSVIFVAFWADLLFAAILYFLASFVYLVPPFLIGSLDDFLNKKNPPITEGLYIAGVLLASQQIFSILRSHTFGTLFNVGIKLKSGLSSAIYQKCLRLSSKSSKEYPTGDIVSLITIDVDIIQWAMIQSNYAWGAPVSVVLTFALIYQYLGVYCLAGALAIVAFTPVIVLMTKIESALQTKHMKKKDQRIEMVTEVFNNVKVIKLYAWENSFMQKIRKLRDQESRLMYIYLGASNAFGFTWNCYPFFASSTRRLVLVSIAYFNSLRDNLITFPYSVSSLAKAFVSMRRIQGFLEADEVDPSIMKEELKADEDISFRNASFTWGDDENPVLKNLNFSIKKGELVAVVGSVAAGKSSLIQAIIGELIPTSGSVSRRKEIGYVPQQAWILNSTVRKNILFGCAYAARRYRDIVKKCCLLPDLKILQAGDSTEIGEKGVNLSGGQKQRVSLARAVYLDADIYLLDDPLSAVDAHVAYDLFNDVVGPKGILSGKTRILVTHSVAVLPHVDRIIVLEDGEVTHRGTYDEIMSQNVRLKELVETHANTGSENSVHDEVSRGSDEPSTRFRKRTRSVDSVSSNVSGCVERQMPDIPFGKLIEEEEMEVGVVRWRVYFEFLWHFGIIGTILGLTCYALSKAADLWSLLYITTYSKEIEIKNGTTPEDMWSHMQIYIAIGSSQGVAMLAALTALSLGCIWTSTSLHNKMLDAVMKAPMSFFDATPTGRILNRFSRDVDELDVSLYRNADGFITTWTVLLVTLIYICIHLPYVLIFLIPLFAFFLGIQRFYVASSRQIKRLNAVTKSPVLNCFNESIAGTTSIRAYNVQNSFISKHMRLLDNNQNCLFHEFNGYRWLAIRLNVVGSFIDVAVCGMLIYFRGSMPTEIASLLFTCSLRASDAFAWIVRMGAQVENSLVSAERVMDYTKTKPEAPWYLDREPEPEWPSEGQVRFENYSTRYKENLDLVLKKINLEILSGEKVGIVGRTGAGKSSLTLALLRILEAVEGKITIDGTDISELGLNALRSRLAIIPQDPVLFGGTLRENVDPEERYSDEALWAALEKAHLKSAAKPLSHKIEEGGSNLSVGERQLVCLARALLRNSKILILDEATAAVDLETDALIQKTIRHDFGGSTVITIAHRLHTIMDYDKIVVLDQGEIREVGSPRELLQDPDGVFSSMARDANIRIDS</sequence>
<dbReference type="RefSeq" id="XP_028968841.1">
    <property type="nucleotide sequence ID" value="XM_029113008.1"/>
</dbReference>
<gene>
    <name evidence="15" type="primary">LOC100905358</name>
</gene>
<dbReference type="CDD" id="cd03250">
    <property type="entry name" value="ABCC_MRP_domain1"/>
    <property type="match status" value="1"/>
</dbReference>
<proteinExistence type="inferred from homology"/>
<feature type="transmembrane region" description="Helical" evidence="11">
    <location>
        <begin position="875"/>
        <end position="896"/>
    </location>
</feature>
<keyword evidence="9 11" id="KW-0472">Membrane</keyword>
<dbReference type="Pfam" id="PF00005">
    <property type="entry name" value="ABC_tran"/>
    <property type="match status" value="2"/>
</dbReference>
<reference evidence="15" key="1">
    <citation type="submission" date="2025-08" db="UniProtKB">
        <authorList>
            <consortium name="RefSeq"/>
        </authorList>
    </citation>
    <scope>IDENTIFICATION</scope>
</reference>
<evidence type="ECO:0000259" key="13">
    <source>
        <dbReference type="PROSITE" id="PS50929"/>
    </source>
</evidence>
<dbReference type="InterPro" id="IPR044746">
    <property type="entry name" value="ABCC_6TM_D1"/>
</dbReference>
<evidence type="ECO:0000256" key="11">
    <source>
        <dbReference type="SAM" id="Phobius"/>
    </source>
</evidence>
<dbReference type="FunFam" id="3.40.50.300:FF:000074">
    <property type="entry name" value="Multidrug resistance-associated protein 5 isoform 1"/>
    <property type="match status" value="1"/>
</dbReference>
<dbReference type="GO" id="GO:0016020">
    <property type="term" value="C:membrane"/>
    <property type="evidence" value="ECO:0007669"/>
    <property type="project" value="InterPro"/>
</dbReference>
<dbReference type="InterPro" id="IPR003439">
    <property type="entry name" value="ABC_transporter-like_ATP-bd"/>
</dbReference>
<evidence type="ECO:0000256" key="6">
    <source>
        <dbReference type="ARBA" id="ARBA00022741"/>
    </source>
</evidence>
<dbReference type="GO" id="GO:0012505">
    <property type="term" value="C:endomembrane system"/>
    <property type="evidence" value="ECO:0007669"/>
    <property type="project" value="UniProtKB-SubCell"/>
</dbReference>
<dbReference type="InterPro" id="IPR036640">
    <property type="entry name" value="ABC1_TM_sf"/>
</dbReference>
<dbReference type="Gene3D" id="3.40.50.300">
    <property type="entry name" value="P-loop containing nucleotide triphosphate hydrolases"/>
    <property type="match status" value="2"/>
</dbReference>
<keyword evidence="14" id="KW-1185">Reference proteome</keyword>
<name>A0AAJ7SHI4_9ACAR</name>
<feature type="domain" description="ABC transporter" evidence="12">
    <location>
        <begin position="1080"/>
        <end position="1310"/>
    </location>
</feature>
<dbReference type="Gene3D" id="1.20.1560.10">
    <property type="entry name" value="ABC transporter type 1, transmembrane domain"/>
    <property type="match status" value="2"/>
</dbReference>
<dbReference type="CDD" id="cd03244">
    <property type="entry name" value="ABCC_MRP_domain2"/>
    <property type="match status" value="1"/>
</dbReference>
<evidence type="ECO:0000313" key="15">
    <source>
        <dbReference type="RefSeq" id="XP_028968841.1"/>
    </source>
</evidence>
<feature type="compositionally biased region" description="Basic and acidic residues" evidence="10">
    <location>
        <begin position="687"/>
        <end position="701"/>
    </location>
</feature>
<dbReference type="FunFam" id="1.20.1560.10:FF:000063">
    <property type="entry name" value="Multidrug resistance protein ABC transporter"/>
    <property type="match status" value="1"/>
</dbReference>
<dbReference type="PANTHER" id="PTHR24223">
    <property type="entry name" value="ATP-BINDING CASSETTE SUB-FAMILY C"/>
    <property type="match status" value="1"/>
</dbReference>
<dbReference type="GeneID" id="100905358"/>
<dbReference type="GO" id="GO:0005524">
    <property type="term" value="F:ATP binding"/>
    <property type="evidence" value="ECO:0007669"/>
    <property type="project" value="UniProtKB-KW"/>
</dbReference>
<feature type="region of interest" description="Disordered" evidence="10">
    <location>
        <begin position="1"/>
        <end position="30"/>
    </location>
</feature>
<dbReference type="Pfam" id="PF00664">
    <property type="entry name" value="ABC_membrane"/>
    <property type="match status" value="2"/>
</dbReference>
<feature type="domain" description="ABC transmembrane type-1" evidence="13">
    <location>
        <begin position="155"/>
        <end position="389"/>
    </location>
</feature>
<keyword evidence="3" id="KW-0813">Transport</keyword>
<dbReference type="InterPro" id="IPR003593">
    <property type="entry name" value="AAA+_ATPase"/>
</dbReference>
<evidence type="ECO:0000256" key="8">
    <source>
        <dbReference type="ARBA" id="ARBA00022989"/>
    </source>
</evidence>
<keyword evidence="6" id="KW-0547">Nucleotide-binding</keyword>
<comment type="subcellular location">
    <subcellularLocation>
        <location evidence="1">Endomembrane system</location>
        <topology evidence="1">Multi-pass membrane protein</topology>
    </subcellularLocation>
</comment>
<keyword evidence="7" id="KW-0067">ATP-binding</keyword>
<organism evidence="14 15">
    <name type="scientific">Galendromus occidentalis</name>
    <name type="common">western predatory mite</name>
    <dbReference type="NCBI Taxonomy" id="34638"/>
    <lineage>
        <taxon>Eukaryota</taxon>
        <taxon>Metazoa</taxon>
        <taxon>Ecdysozoa</taxon>
        <taxon>Arthropoda</taxon>
        <taxon>Chelicerata</taxon>
        <taxon>Arachnida</taxon>
        <taxon>Acari</taxon>
        <taxon>Parasitiformes</taxon>
        <taxon>Mesostigmata</taxon>
        <taxon>Gamasina</taxon>
        <taxon>Phytoseioidea</taxon>
        <taxon>Phytoseiidae</taxon>
        <taxon>Typhlodrominae</taxon>
        <taxon>Galendromus</taxon>
    </lineage>
</organism>
<dbReference type="SUPFAM" id="SSF52540">
    <property type="entry name" value="P-loop containing nucleoside triphosphate hydrolases"/>
    <property type="match status" value="2"/>
</dbReference>
<evidence type="ECO:0000256" key="3">
    <source>
        <dbReference type="ARBA" id="ARBA00022448"/>
    </source>
</evidence>
<dbReference type="KEGG" id="goe:100905358"/>
<feature type="transmembrane region" description="Helical" evidence="11">
    <location>
        <begin position="297"/>
        <end position="315"/>
    </location>
</feature>
<dbReference type="PROSITE" id="PS50893">
    <property type="entry name" value="ABC_TRANSPORTER_2"/>
    <property type="match status" value="2"/>
</dbReference>
<dbReference type="CDD" id="cd18603">
    <property type="entry name" value="ABC_6TM_MRP1_2_3_6_D2_like"/>
    <property type="match status" value="1"/>
</dbReference>
<evidence type="ECO:0000256" key="9">
    <source>
        <dbReference type="ARBA" id="ARBA00023136"/>
    </source>
</evidence>
<feature type="transmembrane region" description="Helical" evidence="11">
    <location>
        <begin position="189"/>
        <end position="209"/>
    </location>
</feature>
<comment type="similarity">
    <text evidence="2">Belongs to the ABC transporter superfamily. ABCC family. Conjugate transporter (TC 3.A.1.208) subfamily.</text>
</comment>
<evidence type="ECO:0000256" key="5">
    <source>
        <dbReference type="ARBA" id="ARBA00022737"/>
    </source>
</evidence>
<feature type="region of interest" description="Disordered" evidence="10">
    <location>
        <begin position="682"/>
        <end position="708"/>
    </location>
</feature>
<evidence type="ECO:0000259" key="12">
    <source>
        <dbReference type="PROSITE" id="PS50893"/>
    </source>
</evidence>
<feature type="transmembrane region" description="Helical" evidence="11">
    <location>
        <begin position="806"/>
        <end position="831"/>
    </location>
</feature>
<dbReference type="InterPro" id="IPR011527">
    <property type="entry name" value="ABC1_TM_dom"/>
</dbReference>
<dbReference type="Proteomes" id="UP000694867">
    <property type="component" value="Unplaced"/>
</dbReference>
<evidence type="ECO:0000313" key="14">
    <source>
        <dbReference type="Proteomes" id="UP000694867"/>
    </source>
</evidence>
<feature type="transmembrane region" description="Helical" evidence="11">
    <location>
        <begin position="368"/>
        <end position="389"/>
    </location>
</feature>
<feature type="transmembrane region" description="Helical" evidence="11">
    <location>
        <begin position="142"/>
        <end position="169"/>
    </location>
</feature>
<dbReference type="InterPro" id="IPR027417">
    <property type="entry name" value="P-loop_NTPase"/>
</dbReference>
<dbReference type="FunFam" id="3.40.50.300:FF:000997">
    <property type="entry name" value="Multidrug resistance-associated protein 1"/>
    <property type="match status" value="1"/>
</dbReference>